<dbReference type="Proteomes" id="UP000219922">
    <property type="component" value="Unassembled WGS sequence"/>
</dbReference>
<organism evidence="1 2">
    <name type="scientific">Bacillus cereus</name>
    <dbReference type="NCBI Taxonomy" id="1396"/>
    <lineage>
        <taxon>Bacteria</taxon>
        <taxon>Bacillati</taxon>
        <taxon>Bacillota</taxon>
        <taxon>Bacilli</taxon>
        <taxon>Bacillales</taxon>
        <taxon>Bacillaceae</taxon>
        <taxon>Bacillus</taxon>
        <taxon>Bacillus cereus group</taxon>
    </lineage>
</organism>
<comment type="caution">
    <text evidence="1">The sequence shown here is derived from an EMBL/GenBank/DDBJ whole genome shotgun (WGS) entry which is preliminary data.</text>
</comment>
<sequence>MDETQKKLSEEWITFKEKWNQQFKKDLHEELNGENRLLYAVLDIREEALSFLTLLDVTSISIRFDSYNHMDERDFSVHCLYKDKKIIIQGTHMPGDPDGDDEERYDYYDFYNCTDASILNPTDNNSLNPLLCSLKFFERIEEFYNKSEHFHDLSIESTLRY</sequence>
<evidence type="ECO:0000313" key="1">
    <source>
        <dbReference type="EMBL" id="PDZ94862.1"/>
    </source>
</evidence>
<dbReference type="EMBL" id="NVMX01000100">
    <property type="protein sequence ID" value="PDZ94862.1"/>
    <property type="molecule type" value="Genomic_DNA"/>
</dbReference>
<accession>A0A9X6XVJ4</accession>
<name>A0A9X6XVJ4_BACCE</name>
<proteinExistence type="predicted"/>
<reference evidence="1 2" key="1">
    <citation type="submission" date="2017-09" db="EMBL/GenBank/DDBJ databases">
        <title>Large-scale bioinformatics analysis of Bacillus genomes uncovers conserved roles of natural products in bacterial physiology.</title>
        <authorList>
            <consortium name="Agbiome Team Llc"/>
            <person name="Bleich R.M."/>
            <person name="Grubbs K.J."/>
            <person name="Santa Maria K.C."/>
            <person name="Allen S.E."/>
            <person name="Farag S."/>
            <person name="Shank E.A."/>
            <person name="Bowers A."/>
        </authorList>
    </citation>
    <scope>NUCLEOTIDE SEQUENCE [LARGE SCALE GENOMIC DNA]</scope>
    <source>
        <strain evidence="1 2">AFS092789</strain>
    </source>
</reference>
<evidence type="ECO:0000313" key="2">
    <source>
        <dbReference type="Proteomes" id="UP000219922"/>
    </source>
</evidence>
<gene>
    <name evidence="1" type="ORF">CON36_31530</name>
</gene>
<dbReference type="AlphaFoldDB" id="A0A9X6XVJ4"/>
<protein>
    <submittedName>
        <fullName evidence="1">Uncharacterized protein</fullName>
    </submittedName>
</protein>